<evidence type="ECO:0000256" key="3">
    <source>
        <dbReference type="ARBA" id="ARBA00022692"/>
    </source>
</evidence>
<feature type="transmembrane region" description="Helical" evidence="6">
    <location>
        <begin position="529"/>
        <end position="549"/>
    </location>
</feature>
<keyword evidence="8" id="KW-1185">Reference proteome</keyword>
<organism evidence="7 8">
    <name type="scientific">Lacrimispora defluvii</name>
    <dbReference type="NCBI Taxonomy" id="2719233"/>
    <lineage>
        <taxon>Bacteria</taxon>
        <taxon>Bacillati</taxon>
        <taxon>Bacillota</taxon>
        <taxon>Clostridia</taxon>
        <taxon>Lachnospirales</taxon>
        <taxon>Lachnospiraceae</taxon>
        <taxon>Lacrimispora</taxon>
    </lineage>
</organism>
<name>A0ABX1VR76_9FIRM</name>
<feature type="transmembrane region" description="Helical" evidence="6">
    <location>
        <begin position="20"/>
        <end position="42"/>
    </location>
</feature>
<dbReference type="NCBIfam" id="TIGR00733">
    <property type="entry name" value="OPT family oligopeptide transporter"/>
    <property type="match status" value="1"/>
</dbReference>
<dbReference type="InterPro" id="IPR045035">
    <property type="entry name" value="YSL-like"/>
</dbReference>
<dbReference type="InterPro" id="IPR004813">
    <property type="entry name" value="OPT"/>
</dbReference>
<evidence type="ECO:0000313" key="8">
    <source>
        <dbReference type="Proteomes" id="UP000539052"/>
    </source>
</evidence>
<keyword evidence="4 6" id="KW-1133">Transmembrane helix</keyword>
<feature type="transmembrane region" description="Helical" evidence="6">
    <location>
        <begin position="235"/>
        <end position="257"/>
    </location>
</feature>
<dbReference type="PANTHER" id="PTHR31645:SF0">
    <property type="entry name" value="OLIGOPEPTIDE TRANSPORTER YGL114W-RELATED"/>
    <property type="match status" value="1"/>
</dbReference>
<feature type="transmembrane region" description="Helical" evidence="6">
    <location>
        <begin position="410"/>
        <end position="428"/>
    </location>
</feature>
<feature type="transmembrane region" description="Helical" evidence="6">
    <location>
        <begin position="448"/>
        <end position="469"/>
    </location>
</feature>
<sequence length="636" mass="66533">MKEQNDFRPYIPAEKVTPEFTVTSIVLGIILAVVFGAANAYLGLRVGMTISASIPAAVISMGVIRVMMKKNSILESNIVQTVGSAGESLAAGAIFTLPALFLWAAEGKMETPGILEITLISLIGGILGVLFMVPLRNALIVKEHGILPYPEGTACAEVLLAGEEGGANASTVFAGMGFAAVFKFIIDGIRLVPGEVSFRVKGYAGEIGTQIYPAVMSVGYICGPRISSYMFAGGIISWLVFIPAIVLFGADLTLYPGTVPIGELFAAKGAGGIWGTYIRYIGAGALAAGGIISLVKSLPLIIRTFRDAIQGLGQNNAGSGLRTDRDLSFQTILGGIAILTIIVWLVPVIPVSLVGAILVVIFGFFFATVSSRMVGLVGSSNNPVSGMAIATLLIATITLKATGDSGIHGMKGAIAIGSIICIVAAIAGDTSQDLKTGYLLGATPKKQQIGELIGVVAAAFAIGGVLYLLNAAWGFGSEQLGAPQAMLMKMIIEGVMDNNLPWALVFMGVFLAVAVEILGIPVLPFAIGVYLPVQLNACIMVGGLVRLYFDKMKKDDKKDKDQLISDGMLYCSGMIAGEGLVGILLALLAVFGLDKALDLSSKLNLPSFVLDFGSLILFGLVILSLLKFTIWKKVKK</sequence>
<dbReference type="NCBIfam" id="TIGR00728">
    <property type="entry name" value="OPT_sfam"/>
    <property type="match status" value="1"/>
</dbReference>
<proteinExistence type="predicted"/>
<dbReference type="PANTHER" id="PTHR31645">
    <property type="entry name" value="OLIGOPEPTIDE TRANSPORTER YGL114W-RELATED"/>
    <property type="match status" value="1"/>
</dbReference>
<dbReference type="Pfam" id="PF03169">
    <property type="entry name" value="OPT"/>
    <property type="match status" value="1"/>
</dbReference>
<comment type="subcellular location">
    <subcellularLocation>
        <location evidence="1">Membrane</location>
        <topology evidence="1">Multi-pass membrane protein</topology>
    </subcellularLocation>
</comment>
<feature type="transmembrane region" description="Helical" evidence="6">
    <location>
        <begin position="569"/>
        <end position="593"/>
    </location>
</feature>
<keyword evidence="5 6" id="KW-0472">Membrane</keyword>
<feature type="transmembrane region" description="Helical" evidence="6">
    <location>
        <begin position="605"/>
        <end position="626"/>
    </location>
</feature>
<evidence type="ECO:0000256" key="2">
    <source>
        <dbReference type="ARBA" id="ARBA00022448"/>
    </source>
</evidence>
<reference evidence="7 8" key="1">
    <citation type="submission" date="2020-03" db="EMBL/GenBank/DDBJ databases">
        <title>Genome Sequence of industrial isolate, B5A.</title>
        <authorList>
            <person name="Sharma S."/>
            <person name="Patil P.B."/>
            <person name="Korpole S."/>
        </authorList>
    </citation>
    <scope>NUCLEOTIDE SEQUENCE [LARGE SCALE GENOMIC DNA]</scope>
    <source>
        <strain evidence="7 8">PI-S10-B5A</strain>
    </source>
</reference>
<feature type="transmembrane region" description="Helical" evidence="6">
    <location>
        <begin position="332"/>
        <end position="365"/>
    </location>
</feature>
<accession>A0ABX1VR76</accession>
<feature type="transmembrane region" description="Helical" evidence="6">
    <location>
        <begin position="88"/>
        <end position="105"/>
    </location>
</feature>
<feature type="transmembrane region" description="Helical" evidence="6">
    <location>
        <begin position="385"/>
        <end position="403"/>
    </location>
</feature>
<dbReference type="InterPro" id="IPR004814">
    <property type="entry name" value="Oligopep_transpt"/>
</dbReference>
<feature type="transmembrane region" description="Helical" evidence="6">
    <location>
        <begin position="48"/>
        <end position="67"/>
    </location>
</feature>
<protein>
    <submittedName>
        <fullName evidence="7">Oligopeptide transporter, OPT family</fullName>
    </submittedName>
</protein>
<dbReference type="EMBL" id="JAAOXG010000003">
    <property type="protein sequence ID" value="NNJ28801.1"/>
    <property type="molecule type" value="Genomic_DNA"/>
</dbReference>
<evidence type="ECO:0000256" key="5">
    <source>
        <dbReference type="ARBA" id="ARBA00023136"/>
    </source>
</evidence>
<feature type="transmembrane region" description="Helical" evidence="6">
    <location>
        <begin position="117"/>
        <end position="135"/>
    </location>
</feature>
<keyword evidence="2" id="KW-0813">Transport</keyword>
<gene>
    <name evidence="7" type="ORF">G9470_03160</name>
</gene>
<evidence type="ECO:0000256" key="1">
    <source>
        <dbReference type="ARBA" id="ARBA00004141"/>
    </source>
</evidence>
<evidence type="ECO:0000256" key="6">
    <source>
        <dbReference type="SAM" id="Phobius"/>
    </source>
</evidence>
<feature type="transmembrane region" description="Helical" evidence="6">
    <location>
        <begin position="277"/>
        <end position="295"/>
    </location>
</feature>
<evidence type="ECO:0000256" key="4">
    <source>
        <dbReference type="ARBA" id="ARBA00022989"/>
    </source>
</evidence>
<dbReference type="RefSeq" id="WP_170820143.1">
    <property type="nucleotide sequence ID" value="NZ_JAAOXG010000003.1"/>
</dbReference>
<dbReference type="Proteomes" id="UP000539052">
    <property type="component" value="Unassembled WGS sequence"/>
</dbReference>
<comment type="caution">
    <text evidence="7">The sequence shown here is derived from an EMBL/GenBank/DDBJ whole genome shotgun (WGS) entry which is preliminary data.</text>
</comment>
<keyword evidence="3 6" id="KW-0812">Transmembrane</keyword>
<feature type="transmembrane region" description="Helical" evidence="6">
    <location>
        <begin position="500"/>
        <end position="523"/>
    </location>
</feature>
<evidence type="ECO:0000313" key="7">
    <source>
        <dbReference type="EMBL" id="NNJ28801.1"/>
    </source>
</evidence>